<dbReference type="PROSITE" id="PS51257">
    <property type="entry name" value="PROKAR_LIPOPROTEIN"/>
    <property type="match status" value="1"/>
</dbReference>
<feature type="signal peptide" evidence="6">
    <location>
        <begin position="1"/>
        <end position="23"/>
    </location>
</feature>
<dbReference type="InterPro" id="IPR026044">
    <property type="entry name" value="MltA"/>
</dbReference>
<evidence type="ECO:0000313" key="8">
    <source>
        <dbReference type="EMBL" id="TCS64875.1"/>
    </source>
</evidence>
<feature type="chain" id="PRO_5020417303" description="peptidoglycan lytic exotransglycosylase" evidence="6">
    <location>
        <begin position="24"/>
        <end position="412"/>
    </location>
</feature>
<sequence>MKLYGKRVLTVGMLVALAGCAAAVPPPPPPPAKLPPPSLPSTQLPRLQLTASGFGRLAGWGDDGAVRDALAAFRVSCAKILTLPPTQSLMRGAPPVLPGARAGDWAKPCRAARDTPLAKVPARRFFETWFTPYLVSLGGRSEGLFTGYYEAELHGSSHRHGRYRYPVYGLPTDLVTADLAQFSSHLPKRKLYGRVKNGRFVPYYTRGAIDNGALKGKARVLLWVDDPVDAFFLHVQGSGRVRMDDGSVVRLGFAGRNGHRYRSIGKVLIGRGEMTADRASMASIRAWVKARPKKGRALLAQNPSYIFFKKTSGDGGPIGALGVPLTPGRSLAVDRHFIPMGMPIWLETTHAKIKGRLFRRLMIAQDTGGAITGAVRGDVFFGFGTAAARLAGSMKDSGRYYLLLPRPRPWPR</sequence>
<dbReference type="EC" id="4.2.2.n1" evidence="2"/>
<feature type="domain" description="Lytic transglycosylase MltA" evidence="7">
    <location>
        <begin position="152"/>
        <end position="309"/>
    </location>
</feature>
<evidence type="ECO:0000256" key="1">
    <source>
        <dbReference type="ARBA" id="ARBA00001420"/>
    </source>
</evidence>
<keyword evidence="3" id="KW-0456">Lyase</keyword>
<dbReference type="PIRSF" id="PIRSF019422">
    <property type="entry name" value="MltA"/>
    <property type="match status" value="1"/>
</dbReference>
<dbReference type="Gene3D" id="2.40.240.50">
    <property type="entry name" value="Barwin-like endoglucanases"/>
    <property type="match status" value="1"/>
</dbReference>
<keyword evidence="6" id="KW-0732">Signal</keyword>
<dbReference type="PANTHER" id="PTHR30124">
    <property type="entry name" value="MEMBRANE-BOUND LYTIC MUREIN TRANSGLYCOSYLASE A"/>
    <property type="match status" value="1"/>
</dbReference>
<keyword evidence="4" id="KW-0961">Cell wall biogenesis/degradation</keyword>
<accession>A0A4R3JH93</accession>
<dbReference type="Proteomes" id="UP000295304">
    <property type="component" value="Unassembled WGS sequence"/>
</dbReference>
<protein>
    <recommendedName>
        <fullName evidence="2">peptidoglycan lytic exotransglycosylase</fullName>
        <ecNumber evidence="2">4.2.2.n1</ecNumber>
    </recommendedName>
    <alternativeName>
        <fullName evidence="5">Murein hydrolase A</fullName>
    </alternativeName>
</protein>
<dbReference type="Gene3D" id="2.40.40.10">
    <property type="entry name" value="RlpA-like domain"/>
    <property type="match status" value="1"/>
</dbReference>
<evidence type="ECO:0000256" key="4">
    <source>
        <dbReference type="ARBA" id="ARBA00023316"/>
    </source>
</evidence>
<reference evidence="8 9" key="1">
    <citation type="submission" date="2019-03" db="EMBL/GenBank/DDBJ databases">
        <title>Genomic Encyclopedia of Type Strains, Phase IV (KMG-IV): sequencing the most valuable type-strain genomes for metagenomic binning, comparative biology and taxonomic classification.</title>
        <authorList>
            <person name="Goeker M."/>
        </authorList>
    </citation>
    <scope>NUCLEOTIDE SEQUENCE [LARGE SCALE GENOMIC DNA]</scope>
    <source>
        <strain evidence="8 9">DSM 101688</strain>
    </source>
</reference>
<keyword evidence="9" id="KW-1185">Reference proteome</keyword>
<comment type="catalytic activity">
    <reaction evidence="1">
        <text>Exolytic cleavage of the (1-&gt;4)-beta-glycosidic linkage between N-acetylmuramic acid (MurNAc) and N-acetylglucosamine (GlcNAc) residues in peptidoglycan, from either the reducing or the non-reducing ends of the peptidoglycan chains, with concomitant formation of a 1,6-anhydrobond in the MurNAc residue.</text>
        <dbReference type="EC" id="4.2.2.n1"/>
    </reaction>
</comment>
<evidence type="ECO:0000256" key="6">
    <source>
        <dbReference type="SAM" id="SignalP"/>
    </source>
</evidence>
<proteinExistence type="predicted"/>
<dbReference type="CDD" id="cd14485">
    <property type="entry name" value="mltA_like_LT_A"/>
    <property type="match status" value="1"/>
</dbReference>
<dbReference type="CDD" id="cd14668">
    <property type="entry name" value="mlta_B"/>
    <property type="match status" value="1"/>
</dbReference>
<dbReference type="PANTHER" id="PTHR30124:SF0">
    <property type="entry name" value="MEMBRANE-BOUND LYTIC MUREIN TRANSGLYCOSYLASE A"/>
    <property type="match status" value="1"/>
</dbReference>
<dbReference type="GO" id="GO:0019867">
    <property type="term" value="C:outer membrane"/>
    <property type="evidence" value="ECO:0007669"/>
    <property type="project" value="InterPro"/>
</dbReference>
<dbReference type="AlphaFoldDB" id="A0A4R3JH93"/>
<dbReference type="RefSeq" id="WP_132937616.1">
    <property type="nucleotide sequence ID" value="NZ_CP119676.1"/>
</dbReference>
<evidence type="ECO:0000313" key="9">
    <source>
        <dbReference type="Proteomes" id="UP000295304"/>
    </source>
</evidence>
<dbReference type="SMART" id="SM00925">
    <property type="entry name" value="MltA"/>
    <property type="match status" value="1"/>
</dbReference>
<comment type="caution">
    <text evidence="8">The sequence shown here is derived from an EMBL/GenBank/DDBJ whole genome shotgun (WGS) entry which is preliminary data.</text>
</comment>
<dbReference type="EMBL" id="SLZW01000001">
    <property type="protein sequence ID" value="TCS64875.1"/>
    <property type="molecule type" value="Genomic_DNA"/>
</dbReference>
<dbReference type="InterPro" id="IPR005300">
    <property type="entry name" value="MltA_B"/>
</dbReference>
<evidence type="ECO:0000256" key="5">
    <source>
        <dbReference type="ARBA" id="ARBA00030918"/>
    </source>
</evidence>
<dbReference type="InterPro" id="IPR036908">
    <property type="entry name" value="RlpA-like_sf"/>
</dbReference>
<dbReference type="GO" id="GO:0009254">
    <property type="term" value="P:peptidoglycan turnover"/>
    <property type="evidence" value="ECO:0007669"/>
    <property type="project" value="InterPro"/>
</dbReference>
<dbReference type="GO" id="GO:0071555">
    <property type="term" value="P:cell wall organization"/>
    <property type="evidence" value="ECO:0007669"/>
    <property type="project" value="UniProtKB-KW"/>
</dbReference>
<dbReference type="GO" id="GO:0009253">
    <property type="term" value="P:peptidoglycan catabolic process"/>
    <property type="evidence" value="ECO:0007669"/>
    <property type="project" value="TreeGrafter"/>
</dbReference>
<organism evidence="8 9">
    <name type="scientific">Varunaivibrio sulfuroxidans</name>
    <dbReference type="NCBI Taxonomy" id="1773489"/>
    <lineage>
        <taxon>Bacteria</taxon>
        <taxon>Pseudomonadati</taxon>
        <taxon>Pseudomonadota</taxon>
        <taxon>Alphaproteobacteria</taxon>
        <taxon>Rhodospirillales</taxon>
        <taxon>Magnetovibrionaceae</taxon>
        <taxon>Varunaivibrio</taxon>
    </lineage>
</organism>
<dbReference type="Pfam" id="PF06725">
    <property type="entry name" value="3D"/>
    <property type="match status" value="1"/>
</dbReference>
<gene>
    <name evidence="8" type="ORF">EDD55_101206</name>
</gene>
<evidence type="ECO:0000259" key="7">
    <source>
        <dbReference type="SMART" id="SM00925"/>
    </source>
</evidence>
<dbReference type="GO" id="GO:0004553">
    <property type="term" value="F:hydrolase activity, hydrolyzing O-glycosyl compounds"/>
    <property type="evidence" value="ECO:0007669"/>
    <property type="project" value="InterPro"/>
</dbReference>
<evidence type="ECO:0000256" key="2">
    <source>
        <dbReference type="ARBA" id="ARBA00012587"/>
    </source>
</evidence>
<dbReference type="InterPro" id="IPR010611">
    <property type="entry name" value="3D_dom"/>
</dbReference>
<dbReference type="Pfam" id="PF03562">
    <property type="entry name" value="MltA"/>
    <property type="match status" value="1"/>
</dbReference>
<dbReference type="OrthoDB" id="9783686at2"/>
<dbReference type="SUPFAM" id="SSF50685">
    <property type="entry name" value="Barwin-like endoglucanases"/>
    <property type="match status" value="1"/>
</dbReference>
<name>A0A4R3JH93_9PROT</name>
<evidence type="ECO:0000256" key="3">
    <source>
        <dbReference type="ARBA" id="ARBA00023239"/>
    </source>
</evidence>
<dbReference type="GO" id="GO:0008933">
    <property type="term" value="F:peptidoglycan lytic transglycosylase activity"/>
    <property type="evidence" value="ECO:0007669"/>
    <property type="project" value="TreeGrafter"/>
</dbReference>